<comment type="catalytic activity">
    <reaction evidence="6">
        <text>Exonucleolytic cleavage that removes extra residues from the 3'-terminus of tRNA to produce 5'-mononucleotides.</text>
        <dbReference type="EC" id="3.1.13.5"/>
    </reaction>
</comment>
<dbReference type="HAMAP" id="MF_01899">
    <property type="entry name" value="RNase_D"/>
    <property type="match status" value="1"/>
</dbReference>
<sequence>MTPITTTAELAAFCDKLKGQPFVAVDTEFMRETTYWPKLCLIQAAAPNAEAVIDPLAEGMDLEPFLEILRDESIDKVFHAARQDVEIFNNLKAMPKPLFDTQVAGMAAGYGEQIAYDALVRQMLKIELDKSSRFTDWARRPLTEAQLTYALADVTHLAKLYPMLKARLEKEGRLAWVMDEMGNLCDPANYDVDPENAWRRLKPRKHTAKYLAVYRAVAAWRERTAQMRDQPRGRILKDEAIDELATQAPTDAAALDRLRSVPKGFSGSRFGPDLLAAVREALKDPEAYAPVIERNRLAPSPAAGAVVELLKVLLKARAEDAGVASKLIATVSDLEQIANDDEAKTPALTGWRREAFGEDALKLKRGELALVLDGTRVRVVEVRRAPKAAE</sequence>
<dbReference type="Gene3D" id="3.30.420.10">
    <property type="entry name" value="Ribonuclease H-like superfamily/Ribonuclease H"/>
    <property type="match status" value="1"/>
</dbReference>
<dbReference type="InterPro" id="IPR006292">
    <property type="entry name" value="RNase_D"/>
</dbReference>
<proteinExistence type="inferred from homology"/>
<comment type="similarity">
    <text evidence="6">Belongs to the RNase D family.</text>
</comment>
<dbReference type="SUPFAM" id="SSF47819">
    <property type="entry name" value="HRDC-like"/>
    <property type="match status" value="2"/>
</dbReference>
<dbReference type="PROSITE" id="PS50967">
    <property type="entry name" value="HRDC"/>
    <property type="match status" value="1"/>
</dbReference>
<dbReference type="GO" id="GO:0033890">
    <property type="term" value="F:ribonuclease D activity"/>
    <property type="evidence" value="ECO:0007669"/>
    <property type="project" value="UniProtKB-EC"/>
</dbReference>
<name>A0ABW3SWZ2_9CAUL</name>
<evidence type="ECO:0000256" key="3">
    <source>
        <dbReference type="ARBA" id="ARBA00022722"/>
    </source>
</evidence>
<dbReference type="SMART" id="SM00341">
    <property type="entry name" value="HRDC"/>
    <property type="match status" value="1"/>
</dbReference>
<dbReference type="InterPro" id="IPR036397">
    <property type="entry name" value="RNaseH_sf"/>
</dbReference>
<dbReference type="Pfam" id="PF01612">
    <property type="entry name" value="DNA_pol_A_exo1"/>
    <property type="match status" value="1"/>
</dbReference>
<dbReference type="EC" id="3.1.13.5" evidence="6"/>
<feature type="domain" description="HRDC" evidence="7">
    <location>
        <begin position="207"/>
        <end position="288"/>
    </location>
</feature>
<organism evidence="8 9">
    <name type="scientific">Phenylobacterium conjunctum</name>
    <dbReference type="NCBI Taxonomy" id="1298959"/>
    <lineage>
        <taxon>Bacteria</taxon>
        <taxon>Pseudomonadati</taxon>
        <taxon>Pseudomonadota</taxon>
        <taxon>Alphaproteobacteria</taxon>
        <taxon>Caulobacterales</taxon>
        <taxon>Caulobacteraceae</taxon>
        <taxon>Phenylobacterium</taxon>
    </lineage>
</organism>
<reference evidence="9" key="1">
    <citation type="journal article" date="2019" name="Int. J. Syst. Evol. Microbiol.">
        <title>The Global Catalogue of Microorganisms (GCM) 10K type strain sequencing project: providing services to taxonomists for standard genome sequencing and annotation.</title>
        <authorList>
            <consortium name="The Broad Institute Genomics Platform"/>
            <consortium name="The Broad Institute Genome Sequencing Center for Infectious Disease"/>
            <person name="Wu L."/>
            <person name="Ma J."/>
        </authorList>
    </citation>
    <scope>NUCLEOTIDE SEQUENCE [LARGE SCALE GENOMIC DNA]</scope>
    <source>
        <strain evidence="9">CCUG 55074</strain>
    </source>
</reference>
<keyword evidence="5 6" id="KW-0269">Exonuclease</keyword>
<dbReference type="Gene3D" id="1.10.150.80">
    <property type="entry name" value="HRDC domain"/>
    <property type="match status" value="1"/>
</dbReference>
<comment type="function">
    <text evidence="6">Exonuclease involved in the 3' processing of various precursor tRNAs. Initiates hydrolysis at the 3'-terminus of an RNA molecule and releases 5'-mononucleotides.</text>
</comment>
<dbReference type="PANTHER" id="PTHR47649">
    <property type="entry name" value="RIBONUCLEASE D"/>
    <property type="match status" value="1"/>
</dbReference>
<accession>A0ABW3SWZ2</accession>
<comment type="cofactor">
    <cofactor evidence="6">
        <name>a divalent metal cation</name>
        <dbReference type="ChEBI" id="CHEBI:60240"/>
    </cofactor>
</comment>
<dbReference type="EMBL" id="JBHTLQ010000003">
    <property type="protein sequence ID" value="MFD1189397.1"/>
    <property type="molecule type" value="Genomic_DNA"/>
</dbReference>
<evidence type="ECO:0000313" key="8">
    <source>
        <dbReference type="EMBL" id="MFD1189397.1"/>
    </source>
</evidence>
<keyword evidence="2 6" id="KW-0819">tRNA processing</keyword>
<keyword evidence="3 6" id="KW-0540">Nuclease</keyword>
<keyword evidence="9" id="KW-1185">Reference proteome</keyword>
<evidence type="ECO:0000259" key="7">
    <source>
        <dbReference type="PROSITE" id="PS50967"/>
    </source>
</evidence>
<dbReference type="SMART" id="SM00474">
    <property type="entry name" value="35EXOc"/>
    <property type="match status" value="1"/>
</dbReference>
<gene>
    <name evidence="6 8" type="primary">rnd</name>
    <name evidence="8" type="ORF">ACFQ27_02305</name>
</gene>
<dbReference type="Pfam" id="PF00570">
    <property type="entry name" value="HRDC"/>
    <property type="match status" value="1"/>
</dbReference>
<dbReference type="NCBIfam" id="TIGR01388">
    <property type="entry name" value="rnd"/>
    <property type="match status" value="1"/>
</dbReference>
<dbReference type="InterPro" id="IPR012337">
    <property type="entry name" value="RNaseH-like_sf"/>
</dbReference>
<dbReference type="CDD" id="cd06142">
    <property type="entry name" value="RNaseD_exo"/>
    <property type="match status" value="1"/>
</dbReference>
<protein>
    <recommendedName>
        <fullName evidence="6">Ribonuclease D</fullName>
        <shortName evidence="6">RNase D</shortName>
        <ecNumber evidence="6">3.1.13.5</ecNumber>
    </recommendedName>
</protein>
<evidence type="ECO:0000256" key="6">
    <source>
        <dbReference type="HAMAP-Rule" id="MF_01899"/>
    </source>
</evidence>
<dbReference type="SUPFAM" id="SSF53098">
    <property type="entry name" value="Ribonuclease H-like"/>
    <property type="match status" value="1"/>
</dbReference>
<dbReference type="Proteomes" id="UP001597216">
    <property type="component" value="Unassembled WGS sequence"/>
</dbReference>
<keyword evidence="1 6" id="KW-0963">Cytoplasm</keyword>
<dbReference type="InterPro" id="IPR051086">
    <property type="entry name" value="RNase_D-like"/>
</dbReference>
<keyword evidence="4 6" id="KW-0378">Hydrolase</keyword>
<evidence type="ECO:0000256" key="1">
    <source>
        <dbReference type="ARBA" id="ARBA00022490"/>
    </source>
</evidence>
<evidence type="ECO:0000313" key="9">
    <source>
        <dbReference type="Proteomes" id="UP001597216"/>
    </source>
</evidence>
<evidence type="ECO:0000256" key="2">
    <source>
        <dbReference type="ARBA" id="ARBA00022694"/>
    </source>
</evidence>
<dbReference type="PANTHER" id="PTHR47649:SF1">
    <property type="entry name" value="RIBONUCLEASE D"/>
    <property type="match status" value="1"/>
</dbReference>
<comment type="subcellular location">
    <subcellularLocation>
        <location evidence="6">Cytoplasm</location>
    </subcellularLocation>
</comment>
<comment type="caution">
    <text evidence="8">The sequence shown here is derived from an EMBL/GenBank/DDBJ whole genome shotgun (WGS) entry which is preliminary data.</text>
</comment>
<dbReference type="InterPro" id="IPR010997">
    <property type="entry name" value="HRDC-like_sf"/>
</dbReference>
<evidence type="ECO:0000256" key="5">
    <source>
        <dbReference type="ARBA" id="ARBA00022839"/>
    </source>
</evidence>
<dbReference type="InterPro" id="IPR002562">
    <property type="entry name" value="3'-5'_exonuclease_dom"/>
</dbReference>
<dbReference type="RefSeq" id="WP_377352253.1">
    <property type="nucleotide sequence ID" value="NZ_JBHTLQ010000003.1"/>
</dbReference>
<evidence type="ECO:0000256" key="4">
    <source>
        <dbReference type="ARBA" id="ARBA00022801"/>
    </source>
</evidence>
<dbReference type="InterPro" id="IPR002121">
    <property type="entry name" value="HRDC_dom"/>
</dbReference>
<dbReference type="InterPro" id="IPR044876">
    <property type="entry name" value="HRDC_dom_sf"/>
</dbReference>